<evidence type="ECO:0000313" key="3">
    <source>
        <dbReference type="Proteomes" id="UP001213681"/>
    </source>
</evidence>
<dbReference type="RefSeq" id="XP_056764210.1">
    <property type="nucleotide sequence ID" value="XM_056911384.1"/>
</dbReference>
<feature type="region of interest" description="Disordered" evidence="1">
    <location>
        <begin position="22"/>
        <end position="138"/>
    </location>
</feature>
<feature type="compositionally biased region" description="Polar residues" evidence="1">
    <location>
        <begin position="51"/>
        <end position="60"/>
    </location>
</feature>
<evidence type="ECO:0000256" key="1">
    <source>
        <dbReference type="SAM" id="MobiDB-lite"/>
    </source>
</evidence>
<accession>A0AAD6G1M8</accession>
<feature type="compositionally biased region" description="Basic and acidic residues" evidence="1">
    <location>
        <begin position="93"/>
        <end position="102"/>
    </location>
</feature>
<dbReference type="EMBL" id="JAPVEA010000007">
    <property type="protein sequence ID" value="KAJ5444130.1"/>
    <property type="molecule type" value="Genomic_DNA"/>
</dbReference>
<dbReference type="AlphaFoldDB" id="A0AAD6G1M8"/>
<name>A0AAD6G1M8_9EURO</name>
<comment type="caution">
    <text evidence="2">The sequence shown here is derived from an EMBL/GenBank/DDBJ whole genome shotgun (WGS) entry which is preliminary data.</text>
</comment>
<organism evidence="2 3">
    <name type="scientific">Penicillium daleae</name>
    <dbReference type="NCBI Taxonomy" id="63821"/>
    <lineage>
        <taxon>Eukaryota</taxon>
        <taxon>Fungi</taxon>
        <taxon>Dikarya</taxon>
        <taxon>Ascomycota</taxon>
        <taxon>Pezizomycotina</taxon>
        <taxon>Eurotiomycetes</taxon>
        <taxon>Eurotiomycetidae</taxon>
        <taxon>Eurotiales</taxon>
        <taxon>Aspergillaceae</taxon>
        <taxon>Penicillium</taxon>
    </lineage>
</organism>
<dbReference type="Proteomes" id="UP001213681">
    <property type="component" value="Unassembled WGS sequence"/>
</dbReference>
<gene>
    <name evidence="2" type="ORF">N7458_008002</name>
</gene>
<feature type="compositionally biased region" description="Low complexity" evidence="1">
    <location>
        <begin position="61"/>
        <end position="79"/>
    </location>
</feature>
<proteinExistence type="predicted"/>
<evidence type="ECO:0000313" key="2">
    <source>
        <dbReference type="EMBL" id="KAJ5444130.1"/>
    </source>
</evidence>
<protein>
    <submittedName>
        <fullName evidence="2">Uncharacterized protein</fullName>
    </submittedName>
</protein>
<dbReference type="GeneID" id="81601627"/>
<sequence length="138" mass="15266">MGLIKTGLALAGGYGLIKAASKAVNDYEDKKQRRSTQIQQQYYAGHEPQMGNMQGSQMCHQNSQPQWPSSSGSQSPQGNYTGNHFPHQMNPRRIQDDSKSHDNFVNQSPPPYHQGHAAEREGGAQPGSAQEYYSGKKF</sequence>
<reference evidence="2" key="2">
    <citation type="journal article" date="2023" name="IMA Fungus">
        <title>Comparative genomic study of the Penicillium genus elucidates a diverse pangenome and 15 lateral gene transfer events.</title>
        <authorList>
            <person name="Petersen C."/>
            <person name="Sorensen T."/>
            <person name="Nielsen M.R."/>
            <person name="Sondergaard T.E."/>
            <person name="Sorensen J.L."/>
            <person name="Fitzpatrick D.A."/>
            <person name="Frisvad J.C."/>
            <person name="Nielsen K.L."/>
        </authorList>
    </citation>
    <scope>NUCLEOTIDE SEQUENCE</scope>
    <source>
        <strain evidence="2">IBT 16125</strain>
    </source>
</reference>
<reference evidence="2" key="1">
    <citation type="submission" date="2022-12" db="EMBL/GenBank/DDBJ databases">
        <authorList>
            <person name="Petersen C."/>
        </authorList>
    </citation>
    <scope>NUCLEOTIDE SEQUENCE</scope>
    <source>
        <strain evidence="2">IBT 16125</strain>
    </source>
</reference>
<keyword evidence="3" id="KW-1185">Reference proteome</keyword>